<name>A0A2P6PLZ8_ROSCH</name>
<protein>
    <submittedName>
        <fullName evidence="2">Uncharacterized protein</fullName>
    </submittedName>
</protein>
<keyword evidence="3" id="KW-1185">Reference proteome</keyword>
<dbReference type="AlphaFoldDB" id="A0A2P6PLZ8"/>
<accession>A0A2P6PLZ8</accession>
<proteinExistence type="predicted"/>
<gene>
    <name evidence="2" type="ORF">RchiOBHm_Chr6g0255991</name>
</gene>
<sequence>MIKLMSKNFELLENSEICICSFCVILGSLFVSISNICHREGLIYLAWPLFLVSLDLVFQFFRFLQLVFLL</sequence>
<keyword evidence="1" id="KW-0812">Transmembrane</keyword>
<evidence type="ECO:0000313" key="3">
    <source>
        <dbReference type="Proteomes" id="UP000238479"/>
    </source>
</evidence>
<reference evidence="2 3" key="1">
    <citation type="journal article" date="2018" name="Nat. Genet.">
        <title>The Rosa genome provides new insights in the design of modern roses.</title>
        <authorList>
            <person name="Bendahmane M."/>
        </authorList>
    </citation>
    <scope>NUCLEOTIDE SEQUENCE [LARGE SCALE GENOMIC DNA]</scope>
    <source>
        <strain evidence="3">cv. Old Blush</strain>
    </source>
</reference>
<dbReference type="Proteomes" id="UP000238479">
    <property type="component" value="Chromosome 6"/>
</dbReference>
<comment type="caution">
    <text evidence="2">The sequence shown here is derived from an EMBL/GenBank/DDBJ whole genome shotgun (WGS) entry which is preliminary data.</text>
</comment>
<feature type="transmembrane region" description="Helical" evidence="1">
    <location>
        <begin position="42"/>
        <end position="64"/>
    </location>
</feature>
<organism evidence="2 3">
    <name type="scientific">Rosa chinensis</name>
    <name type="common">China rose</name>
    <dbReference type="NCBI Taxonomy" id="74649"/>
    <lineage>
        <taxon>Eukaryota</taxon>
        <taxon>Viridiplantae</taxon>
        <taxon>Streptophyta</taxon>
        <taxon>Embryophyta</taxon>
        <taxon>Tracheophyta</taxon>
        <taxon>Spermatophyta</taxon>
        <taxon>Magnoliopsida</taxon>
        <taxon>eudicotyledons</taxon>
        <taxon>Gunneridae</taxon>
        <taxon>Pentapetalae</taxon>
        <taxon>rosids</taxon>
        <taxon>fabids</taxon>
        <taxon>Rosales</taxon>
        <taxon>Rosaceae</taxon>
        <taxon>Rosoideae</taxon>
        <taxon>Rosoideae incertae sedis</taxon>
        <taxon>Rosa</taxon>
    </lineage>
</organism>
<keyword evidence="1" id="KW-0472">Membrane</keyword>
<dbReference type="Gramene" id="PRQ22961">
    <property type="protein sequence ID" value="PRQ22961"/>
    <property type="gene ID" value="RchiOBHm_Chr6g0255991"/>
</dbReference>
<keyword evidence="1" id="KW-1133">Transmembrane helix</keyword>
<evidence type="ECO:0000313" key="2">
    <source>
        <dbReference type="EMBL" id="PRQ22961.1"/>
    </source>
</evidence>
<evidence type="ECO:0000256" key="1">
    <source>
        <dbReference type="SAM" id="Phobius"/>
    </source>
</evidence>
<feature type="transmembrane region" description="Helical" evidence="1">
    <location>
        <begin position="12"/>
        <end position="36"/>
    </location>
</feature>
<dbReference type="EMBL" id="PDCK01000044">
    <property type="protein sequence ID" value="PRQ22961.1"/>
    <property type="molecule type" value="Genomic_DNA"/>
</dbReference>